<protein>
    <recommendedName>
        <fullName evidence="4 13">Threonylcarbamoyl-AMP synthase</fullName>
        <shortName evidence="13">TC-AMP synthase</shortName>
        <ecNumber evidence="3 13">2.7.7.87</ecNumber>
    </recommendedName>
    <alternativeName>
        <fullName evidence="11 13">L-threonylcarbamoyladenylate synthase</fullName>
    </alternativeName>
</protein>
<comment type="similarity">
    <text evidence="2 13">Belongs to the SUA5 family.</text>
</comment>
<dbReference type="InterPro" id="IPR006070">
    <property type="entry name" value="Sua5-like_dom"/>
</dbReference>
<dbReference type="EMBL" id="MTLA01000108">
    <property type="protein sequence ID" value="OOP68456.1"/>
    <property type="molecule type" value="Genomic_DNA"/>
</dbReference>
<dbReference type="NCBIfam" id="TIGR00057">
    <property type="entry name" value="L-threonylcarbamoyladenylate synthase"/>
    <property type="match status" value="1"/>
</dbReference>
<evidence type="ECO:0000256" key="10">
    <source>
        <dbReference type="ARBA" id="ARBA00022840"/>
    </source>
</evidence>
<dbReference type="FunFam" id="3.40.50.11030:FF:000001">
    <property type="entry name" value="Threonylcarbamoyl-AMP synthase"/>
    <property type="match status" value="1"/>
</dbReference>
<accession>A0A8E2I809</accession>
<dbReference type="GO" id="GO:0003725">
    <property type="term" value="F:double-stranded RNA binding"/>
    <property type="evidence" value="ECO:0007669"/>
    <property type="project" value="UniProtKB-UniRule"/>
</dbReference>
<dbReference type="Pfam" id="PF03481">
    <property type="entry name" value="Sua5_C"/>
    <property type="match status" value="1"/>
</dbReference>
<evidence type="ECO:0000256" key="6">
    <source>
        <dbReference type="ARBA" id="ARBA00022679"/>
    </source>
</evidence>
<evidence type="ECO:0000256" key="11">
    <source>
        <dbReference type="ARBA" id="ARBA00029774"/>
    </source>
</evidence>
<evidence type="ECO:0000256" key="7">
    <source>
        <dbReference type="ARBA" id="ARBA00022694"/>
    </source>
</evidence>
<keyword evidence="8 13" id="KW-0548">Nucleotidyltransferase</keyword>
<keyword evidence="17" id="KW-1185">Reference proteome</keyword>
<evidence type="ECO:0000256" key="1">
    <source>
        <dbReference type="ARBA" id="ARBA00004496"/>
    </source>
</evidence>
<name>A0A8E2I809_9BACI</name>
<gene>
    <name evidence="16" type="ORF">BWZ43_10405</name>
</gene>
<feature type="domain" description="YrdC-like" evidence="15">
    <location>
        <begin position="18"/>
        <end position="205"/>
    </location>
</feature>
<evidence type="ECO:0000256" key="3">
    <source>
        <dbReference type="ARBA" id="ARBA00012584"/>
    </source>
</evidence>
<dbReference type="PIRSF" id="PIRSF004930">
    <property type="entry name" value="Tln_factor_SUA5"/>
    <property type="match status" value="1"/>
</dbReference>
<dbReference type="PROSITE" id="PS51163">
    <property type="entry name" value="YRDC"/>
    <property type="match status" value="1"/>
</dbReference>
<evidence type="ECO:0000259" key="15">
    <source>
        <dbReference type="PROSITE" id="PS51163"/>
    </source>
</evidence>
<dbReference type="GO" id="GO:0008033">
    <property type="term" value="P:tRNA processing"/>
    <property type="evidence" value="ECO:0007669"/>
    <property type="project" value="UniProtKB-KW"/>
</dbReference>
<feature type="binding site" evidence="14">
    <location>
        <position position="147"/>
    </location>
    <ligand>
        <name>L-threonine</name>
        <dbReference type="ChEBI" id="CHEBI:57926"/>
    </ligand>
</feature>
<feature type="binding site" evidence="14">
    <location>
        <position position="40"/>
    </location>
    <ligand>
        <name>L-threonine</name>
        <dbReference type="ChEBI" id="CHEBI:57926"/>
    </ligand>
</feature>
<comment type="catalytic activity">
    <reaction evidence="12 13">
        <text>L-threonine + hydrogencarbonate + ATP = L-threonylcarbamoyladenylate + diphosphate + H2O</text>
        <dbReference type="Rhea" id="RHEA:36407"/>
        <dbReference type="ChEBI" id="CHEBI:15377"/>
        <dbReference type="ChEBI" id="CHEBI:17544"/>
        <dbReference type="ChEBI" id="CHEBI:30616"/>
        <dbReference type="ChEBI" id="CHEBI:33019"/>
        <dbReference type="ChEBI" id="CHEBI:57926"/>
        <dbReference type="ChEBI" id="CHEBI:73682"/>
        <dbReference type="EC" id="2.7.7.87"/>
    </reaction>
</comment>
<evidence type="ECO:0000256" key="5">
    <source>
        <dbReference type="ARBA" id="ARBA00022490"/>
    </source>
</evidence>
<evidence type="ECO:0000313" key="17">
    <source>
        <dbReference type="Proteomes" id="UP000189761"/>
    </source>
</evidence>
<evidence type="ECO:0000256" key="8">
    <source>
        <dbReference type="ARBA" id="ARBA00022695"/>
    </source>
</evidence>
<dbReference type="AlphaFoldDB" id="A0A8E2I809"/>
<dbReference type="InterPro" id="IPR017945">
    <property type="entry name" value="DHBP_synth_RibB-like_a/b_dom"/>
</dbReference>
<keyword evidence="7 13" id="KW-0819">tRNA processing</keyword>
<reference evidence="16 17" key="1">
    <citation type="submission" date="2017-01" db="EMBL/GenBank/DDBJ databases">
        <title>Draft genome sequence of Bacillus oleronius.</title>
        <authorList>
            <person name="Allam M."/>
        </authorList>
    </citation>
    <scope>NUCLEOTIDE SEQUENCE [LARGE SCALE GENOMIC DNA]</scope>
    <source>
        <strain evidence="16 17">DSM 9356</strain>
    </source>
</reference>
<dbReference type="GO" id="GO:0061710">
    <property type="term" value="F:L-threonylcarbamoyladenylate synthase"/>
    <property type="evidence" value="ECO:0007669"/>
    <property type="project" value="UniProtKB-EC"/>
</dbReference>
<keyword evidence="5 13" id="KW-0963">Cytoplasm</keyword>
<feature type="binding site" evidence="14">
    <location>
        <position position="123"/>
    </location>
    <ligand>
        <name>ATP</name>
        <dbReference type="ChEBI" id="CHEBI:30616"/>
    </ligand>
</feature>
<dbReference type="SUPFAM" id="SSF55821">
    <property type="entry name" value="YrdC/RibB"/>
    <property type="match status" value="1"/>
</dbReference>
<dbReference type="Pfam" id="PF01300">
    <property type="entry name" value="Sua5_yciO_yrdC"/>
    <property type="match status" value="1"/>
</dbReference>
<evidence type="ECO:0000256" key="4">
    <source>
        <dbReference type="ARBA" id="ARBA00015492"/>
    </source>
</evidence>
<dbReference type="FunFam" id="3.90.870.10:FF:000008">
    <property type="entry name" value="Threonylcarbamoyl-AMP synthase"/>
    <property type="match status" value="1"/>
</dbReference>
<dbReference type="GO" id="GO:0006450">
    <property type="term" value="P:regulation of translational fidelity"/>
    <property type="evidence" value="ECO:0007669"/>
    <property type="project" value="TreeGrafter"/>
</dbReference>
<proteinExistence type="inferred from homology"/>
<dbReference type="EC" id="2.7.7.87" evidence="3 13"/>
<dbReference type="InterPro" id="IPR005145">
    <property type="entry name" value="Sua5_C"/>
</dbReference>
<dbReference type="PANTHER" id="PTHR17490:SF16">
    <property type="entry name" value="THREONYLCARBAMOYL-AMP SYNTHASE"/>
    <property type="match status" value="1"/>
</dbReference>
<dbReference type="Gene3D" id="3.40.50.11030">
    <property type="entry name" value="Threonylcarbamoyl-AMP synthase, C-terminal domain"/>
    <property type="match status" value="1"/>
</dbReference>
<feature type="binding site" evidence="14">
    <location>
        <position position="157"/>
    </location>
    <ligand>
        <name>ATP</name>
        <dbReference type="ChEBI" id="CHEBI:30616"/>
    </ligand>
</feature>
<dbReference type="PANTHER" id="PTHR17490">
    <property type="entry name" value="SUA5"/>
    <property type="match status" value="1"/>
</dbReference>
<dbReference type="Gene3D" id="3.90.870.10">
    <property type="entry name" value="DHBP synthase"/>
    <property type="match status" value="1"/>
</dbReference>
<feature type="binding site" evidence="14">
    <location>
        <position position="201"/>
    </location>
    <ligand>
        <name>ATP</name>
        <dbReference type="ChEBI" id="CHEBI:30616"/>
    </ligand>
</feature>
<keyword evidence="6 13" id="KW-0808">Transferase</keyword>
<feature type="binding site" evidence="14">
    <location>
        <position position="127"/>
    </location>
    <ligand>
        <name>L-threonine</name>
        <dbReference type="ChEBI" id="CHEBI:57926"/>
    </ligand>
</feature>
<feature type="binding site" evidence="14">
    <location>
        <position position="149"/>
    </location>
    <ligand>
        <name>ATP</name>
        <dbReference type="ChEBI" id="CHEBI:30616"/>
    </ligand>
</feature>
<evidence type="ECO:0000256" key="14">
    <source>
        <dbReference type="PIRSR" id="PIRSR004930-1"/>
    </source>
</evidence>
<feature type="binding site" evidence="14">
    <location>
        <position position="187"/>
    </location>
    <ligand>
        <name>L-threonine</name>
        <dbReference type="ChEBI" id="CHEBI:57926"/>
    </ligand>
</feature>
<evidence type="ECO:0000313" key="16">
    <source>
        <dbReference type="EMBL" id="OOP68456.1"/>
    </source>
</evidence>
<dbReference type="InterPro" id="IPR050156">
    <property type="entry name" value="TC-AMP_synthase_SUA5"/>
</dbReference>
<dbReference type="GO" id="GO:0005737">
    <property type="term" value="C:cytoplasm"/>
    <property type="evidence" value="ECO:0007669"/>
    <property type="project" value="UniProtKB-SubCell"/>
</dbReference>
<feature type="binding site" evidence="14">
    <location>
        <position position="67"/>
    </location>
    <ligand>
        <name>ATP</name>
        <dbReference type="ChEBI" id="CHEBI:30616"/>
    </ligand>
</feature>
<organism evidence="16 17">
    <name type="scientific">Heyndrickxia oleronia</name>
    <dbReference type="NCBI Taxonomy" id="38875"/>
    <lineage>
        <taxon>Bacteria</taxon>
        <taxon>Bacillati</taxon>
        <taxon>Bacillota</taxon>
        <taxon>Bacilli</taxon>
        <taxon>Bacillales</taxon>
        <taxon>Bacillaceae</taxon>
        <taxon>Heyndrickxia</taxon>
    </lineage>
</organism>
<feature type="binding site" evidence="14">
    <location>
        <position position="63"/>
    </location>
    <ligand>
        <name>ATP</name>
        <dbReference type="ChEBI" id="CHEBI:30616"/>
    </ligand>
</feature>
<keyword evidence="9 13" id="KW-0547">Nucleotide-binding</keyword>
<dbReference type="RefSeq" id="WP_078110122.1">
    <property type="nucleotide sequence ID" value="NZ_CP065424.1"/>
</dbReference>
<keyword evidence="10 13" id="KW-0067">ATP-binding</keyword>
<sequence length="348" mass="38090">MKTIQWFVDKNVDISPNNPQLEKAANLLKQNEVVAFPTETVYGLGANALSDDAVEKIFEAKGRPSDNPLIVHIAELSQLEEIVTFIPEKAKILMNTFWPGPLTILFNRKPNVLSEKVTAGMETVGIRMPDHPIALQIIHQSNLPIAAPSANRSGRPSPTIAEHVLEDLDGRIAGIVNGGDTGVGVESTVIDCTQDIPMILRPGGVSKEEIEQVIGEIAIDPGLENKNIIRPKSPGMKYTHYAPDAPVYLVEGTTNFLQELVRNKQNDGMKVGVIATEETQKEYVADAVISCGKRGDLHSVAHSLYDTLRAFNNLDVDIIFAETFPLDGIGLAIMNRLEKAAGHRWIHQ</sequence>
<dbReference type="GO" id="GO:0000049">
    <property type="term" value="F:tRNA binding"/>
    <property type="evidence" value="ECO:0007669"/>
    <property type="project" value="TreeGrafter"/>
</dbReference>
<feature type="binding site" evidence="14">
    <location>
        <position position="241"/>
    </location>
    <ligand>
        <name>ATP</name>
        <dbReference type="ChEBI" id="CHEBI:30616"/>
    </ligand>
</feature>
<comment type="caution">
    <text evidence="16">The sequence shown here is derived from an EMBL/GenBank/DDBJ whole genome shotgun (WGS) entry which is preliminary data.</text>
</comment>
<dbReference type="InterPro" id="IPR010923">
    <property type="entry name" value="T(6)A37_SUA5"/>
</dbReference>
<evidence type="ECO:0000256" key="9">
    <source>
        <dbReference type="ARBA" id="ARBA00022741"/>
    </source>
</evidence>
<dbReference type="Proteomes" id="UP000189761">
    <property type="component" value="Unassembled WGS sequence"/>
</dbReference>
<comment type="function">
    <text evidence="13">Required for the formation of a threonylcarbamoyl group on adenosine at position 37 (t(6)A37) in tRNAs that read codons beginning with adenine.</text>
</comment>
<evidence type="ECO:0000256" key="2">
    <source>
        <dbReference type="ARBA" id="ARBA00007663"/>
    </source>
</evidence>
<comment type="subcellular location">
    <subcellularLocation>
        <location evidence="1 13">Cytoplasm</location>
    </subcellularLocation>
</comment>
<evidence type="ECO:0000256" key="13">
    <source>
        <dbReference type="PIRNR" id="PIRNR004930"/>
    </source>
</evidence>
<dbReference type="InterPro" id="IPR038385">
    <property type="entry name" value="Sua5/YwlC_C"/>
</dbReference>
<evidence type="ECO:0000256" key="12">
    <source>
        <dbReference type="ARBA" id="ARBA00048366"/>
    </source>
</evidence>
<dbReference type="GO" id="GO:0005524">
    <property type="term" value="F:ATP binding"/>
    <property type="evidence" value="ECO:0007669"/>
    <property type="project" value="UniProtKB-UniRule"/>
</dbReference>
<feature type="binding site" evidence="14">
    <location>
        <position position="72"/>
    </location>
    <ligand>
        <name>L-threonine</name>
        <dbReference type="ChEBI" id="CHEBI:57926"/>
    </ligand>
</feature>